<organism evidence="2 3">
    <name type="scientific">Rhizobium rhizophilum</name>
    <dbReference type="NCBI Taxonomy" id="1850373"/>
    <lineage>
        <taxon>Bacteria</taxon>
        <taxon>Pseudomonadati</taxon>
        <taxon>Pseudomonadota</taxon>
        <taxon>Alphaproteobacteria</taxon>
        <taxon>Hyphomicrobiales</taxon>
        <taxon>Rhizobiaceae</taxon>
        <taxon>Rhizobium/Agrobacterium group</taxon>
        <taxon>Rhizobium</taxon>
    </lineage>
</organism>
<proteinExistence type="predicted"/>
<comment type="caution">
    <text evidence="2">The sequence shown here is derived from an EMBL/GenBank/DDBJ whole genome shotgun (WGS) entry which is preliminary data.</text>
</comment>
<evidence type="ECO:0000313" key="3">
    <source>
        <dbReference type="Proteomes" id="UP000309667"/>
    </source>
</evidence>
<feature type="transmembrane region" description="Helical" evidence="1">
    <location>
        <begin position="54"/>
        <end position="76"/>
    </location>
</feature>
<keyword evidence="3" id="KW-1185">Reference proteome</keyword>
<feature type="transmembrane region" description="Helical" evidence="1">
    <location>
        <begin position="23"/>
        <end position="42"/>
    </location>
</feature>
<dbReference type="EMBL" id="STGT01000003">
    <property type="protein sequence ID" value="THV14384.1"/>
    <property type="molecule type" value="Genomic_DNA"/>
</dbReference>
<name>A0ABY2QV96_9HYPH</name>
<keyword evidence="1" id="KW-0472">Membrane</keyword>
<reference evidence="2 3" key="1">
    <citation type="submission" date="2019-04" db="EMBL/GenBank/DDBJ databases">
        <title>Genome sequence of strain 7209-2.</title>
        <authorList>
            <person name="Gao J."/>
            <person name="Sun J."/>
        </authorList>
    </citation>
    <scope>NUCLEOTIDE SEQUENCE [LARGE SCALE GENOMIC DNA]</scope>
    <source>
        <strain evidence="2 3">7209-2</strain>
    </source>
</reference>
<sequence>MLLFGIDKRAAVNGQRRVPERRLIKAIVFFGAVGAFLGQRLFRHKTRKAPFTWLVPTMLAVQIAAMISAPLLSAGLQNSWP</sequence>
<accession>A0ABY2QV96</accession>
<protein>
    <submittedName>
        <fullName evidence="2">DUF1294 domain-containing protein</fullName>
    </submittedName>
</protein>
<gene>
    <name evidence="2" type="ORF">E9677_13430</name>
</gene>
<dbReference type="InterPro" id="IPR012156">
    <property type="entry name" value="Cold_shock_CspA"/>
</dbReference>
<dbReference type="PIRSF" id="PIRSF002599">
    <property type="entry name" value="Cold_shock_A"/>
    <property type="match status" value="1"/>
</dbReference>
<dbReference type="InterPro" id="IPR010718">
    <property type="entry name" value="DUF1294"/>
</dbReference>
<evidence type="ECO:0000313" key="2">
    <source>
        <dbReference type="EMBL" id="THV14384.1"/>
    </source>
</evidence>
<evidence type="ECO:0000256" key="1">
    <source>
        <dbReference type="SAM" id="Phobius"/>
    </source>
</evidence>
<keyword evidence="1" id="KW-1133">Transmembrane helix</keyword>
<dbReference type="Pfam" id="PF06961">
    <property type="entry name" value="DUF1294"/>
    <property type="match status" value="1"/>
</dbReference>
<dbReference type="Proteomes" id="UP000309667">
    <property type="component" value="Unassembled WGS sequence"/>
</dbReference>
<keyword evidence="1" id="KW-0812">Transmembrane</keyword>